<evidence type="ECO:0000313" key="1">
    <source>
        <dbReference type="EMBL" id="OQP50115.1"/>
    </source>
</evidence>
<dbReference type="EMBL" id="LWBO01000007">
    <property type="protein sequence ID" value="OQP50115.1"/>
    <property type="molecule type" value="Genomic_DNA"/>
</dbReference>
<dbReference type="RefSeq" id="WP_014219436.1">
    <property type="nucleotide sequence ID" value="NZ_LWBO01000007.1"/>
</dbReference>
<sequence length="176" mass="19714">MENTSTTRKNSVLQDFFTTCLQELYWSETHLINMLDTMSKAATNPQLQEAFLLHKEETISHKERLEQVFSTIGIEPQAELCMGLQGLIDEGWQVIDETEQGTSQRDVALIIAAQKVEHYEIATYGSLITLAKTMGRKDVAALLIPTLQEEKATDVTLTNIAENGINEEATQEKINA</sequence>
<name>A0ABX3NYZ5_9BACT</name>
<dbReference type="PANTHER" id="PTHR30565">
    <property type="entry name" value="PROTEIN YCIF"/>
    <property type="match status" value="1"/>
</dbReference>
<protein>
    <submittedName>
        <fullName evidence="1">Rubrerythrin family protein</fullName>
    </submittedName>
</protein>
<evidence type="ECO:0000313" key="2">
    <source>
        <dbReference type="Proteomes" id="UP000192277"/>
    </source>
</evidence>
<gene>
    <name evidence="1" type="ORF">A4D02_27155</name>
</gene>
<comment type="caution">
    <text evidence="1">The sequence shown here is derived from an EMBL/GenBank/DDBJ whole genome shotgun (WGS) entry which is preliminary data.</text>
</comment>
<keyword evidence="2" id="KW-1185">Reference proteome</keyword>
<dbReference type="CDD" id="cd07909">
    <property type="entry name" value="YciF"/>
    <property type="match status" value="1"/>
</dbReference>
<accession>A0ABX3NYZ5</accession>
<dbReference type="Gene3D" id="1.20.1260.10">
    <property type="match status" value="1"/>
</dbReference>
<dbReference type="PANTHER" id="PTHR30565:SF9">
    <property type="entry name" value="PROTEIN YCIF"/>
    <property type="match status" value="1"/>
</dbReference>
<dbReference type="InterPro" id="IPR047114">
    <property type="entry name" value="YciF"/>
</dbReference>
<dbReference type="Pfam" id="PF05974">
    <property type="entry name" value="DUF892"/>
    <property type="match status" value="1"/>
</dbReference>
<dbReference type="Proteomes" id="UP000192277">
    <property type="component" value="Unassembled WGS sequence"/>
</dbReference>
<organism evidence="1 2">
    <name type="scientific">Niastella koreensis</name>
    <dbReference type="NCBI Taxonomy" id="354356"/>
    <lineage>
        <taxon>Bacteria</taxon>
        <taxon>Pseudomonadati</taxon>
        <taxon>Bacteroidota</taxon>
        <taxon>Chitinophagia</taxon>
        <taxon>Chitinophagales</taxon>
        <taxon>Chitinophagaceae</taxon>
        <taxon>Niastella</taxon>
    </lineage>
</organism>
<dbReference type="InterPro" id="IPR010287">
    <property type="entry name" value="DUF892_YciF-like"/>
</dbReference>
<proteinExistence type="predicted"/>
<reference evidence="1 2" key="1">
    <citation type="submission" date="2016-04" db="EMBL/GenBank/DDBJ databases">
        <authorList>
            <person name="Chen L."/>
            <person name="Zhuang W."/>
            <person name="Wang G."/>
        </authorList>
    </citation>
    <scope>NUCLEOTIDE SEQUENCE [LARGE SCALE GENOMIC DNA]</scope>
    <source>
        <strain evidence="2">GR20</strain>
    </source>
</reference>
<dbReference type="InterPro" id="IPR009078">
    <property type="entry name" value="Ferritin-like_SF"/>
</dbReference>
<dbReference type="SUPFAM" id="SSF47240">
    <property type="entry name" value="Ferritin-like"/>
    <property type="match status" value="1"/>
</dbReference>
<dbReference type="InterPro" id="IPR012347">
    <property type="entry name" value="Ferritin-like"/>
</dbReference>